<name>A0A078GUZ5_BRANA</name>
<dbReference type="EMBL" id="LK032252">
    <property type="protein sequence ID" value="CDY30335.1"/>
    <property type="molecule type" value="Genomic_DNA"/>
</dbReference>
<feature type="transmembrane region" description="Helical" evidence="1">
    <location>
        <begin position="6"/>
        <end position="24"/>
    </location>
</feature>
<dbReference type="Gramene" id="CDY30335">
    <property type="protein sequence ID" value="CDY30335"/>
    <property type="gene ID" value="GSBRNA2T00045015001"/>
</dbReference>
<keyword evidence="3" id="KW-1185">Reference proteome</keyword>
<keyword evidence="1" id="KW-1133">Transmembrane helix</keyword>
<evidence type="ECO:0000256" key="1">
    <source>
        <dbReference type="SAM" id="Phobius"/>
    </source>
</evidence>
<keyword evidence="1" id="KW-0812">Transmembrane</keyword>
<dbReference type="AlphaFoldDB" id="A0A078GUZ5"/>
<sequence length="76" mass="8574">MPMFKGVEVVLHVLNIFIFLQFILRMPVTKIYTSQCTLFGTSLAALPARIHRRLLLANLLPSFPLTLLTQPPLSPL</sequence>
<reference evidence="2 3" key="1">
    <citation type="journal article" date="2014" name="Science">
        <title>Plant genetics. Early allopolyploid evolution in the post-Neolithic Brassica napus oilseed genome.</title>
        <authorList>
            <person name="Chalhoub B."/>
            <person name="Denoeud F."/>
            <person name="Liu S."/>
            <person name="Parkin I.A."/>
            <person name="Tang H."/>
            <person name="Wang X."/>
            <person name="Chiquet J."/>
            <person name="Belcram H."/>
            <person name="Tong C."/>
            <person name="Samans B."/>
            <person name="Correa M."/>
            <person name="Da Silva C."/>
            <person name="Just J."/>
            <person name="Falentin C."/>
            <person name="Koh C.S."/>
            <person name="Le Clainche I."/>
            <person name="Bernard M."/>
            <person name="Bento P."/>
            <person name="Noel B."/>
            <person name="Labadie K."/>
            <person name="Alberti A."/>
            <person name="Charles M."/>
            <person name="Arnaud D."/>
            <person name="Guo H."/>
            <person name="Daviaud C."/>
            <person name="Alamery S."/>
            <person name="Jabbari K."/>
            <person name="Zhao M."/>
            <person name="Edger P.P."/>
            <person name="Chelaifa H."/>
            <person name="Tack D."/>
            <person name="Lassalle G."/>
            <person name="Mestiri I."/>
            <person name="Schnel N."/>
            <person name="Le Paslier M.C."/>
            <person name="Fan G."/>
            <person name="Renault V."/>
            <person name="Bayer P.E."/>
            <person name="Golicz A.A."/>
            <person name="Manoli S."/>
            <person name="Lee T.H."/>
            <person name="Thi V.H."/>
            <person name="Chalabi S."/>
            <person name="Hu Q."/>
            <person name="Fan C."/>
            <person name="Tollenaere R."/>
            <person name="Lu Y."/>
            <person name="Battail C."/>
            <person name="Shen J."/>
            <person name="Sidebottom C.H."/>
            <person name="Wang X."/>
            <person name="Canaguier A."/>
            <person name="Chauveau A."/>
            <person name="Berard A."/>
            <person name="Deniot G."/>
            <person name="Guan M."/>
            <person name="Liu Z."/>
            <person name="Sun F."/>
            <person name="Lim Y.P."/>
            <person name="Lyons E."/>
            <person name="Town C.D."/>
            <person name="Bancroft I."/>
            <person name="Wang X."/>
            <person name="Meng J."/>
            <person name="Ma J."/>
            <person name="Pires J.C."/>
            <person name="King G.J."/>
            <person name="Brunel D."/>
            <person name="Delourme R."/>
            <person name="Renard M."/>
            <person name="Aury J.M."/>
            <person name="Adams K.L."/>
            <person name="Batley J."/>
            <person name="Snowdon R.J."/>
            <person name="Tost J."/>
            <person name="Edwards D."/>
            <person name="Zhou Y."/>
            <person name="Hua W."/>
            <person name="Sharpe A.G."/>
            <person name="Paterson A.H."/>
            <person name="Guan C."/>
            <person name="Wincker P."/>
        </authorList>
    </citation>
    <scope>NUCLEOTIDE SEQUENCE [LARGE SCALE GENOMIC DNA]</scope>
    <source>
        <strain evidence="3">cv. Darmor-bzh</strain>
    </source>
</reference>
<organism evidence="2 3">
    <name type="scientific">Brassica napus</name>
    <name type="common">Rape</name>
    <dbReference type="NCBI Taxonomy" id="3708"/>
    <lineage>
        <taxon>Eukaryota</taxon>
        <taxon>Viridiplantae</taxon>
        <taxon>Streptophyta</taxon>
        <taxon>Embryophyta</taxon>
        <taxon>Tracheophyta</taxon>
        <taxon>Spermatophyta</taxon>
        <taxon>Magnoliopsida</taxon>
        <taxon>eudicotyledons</taxon>
        <taxon>Gunneridae</taxon>
        <taxon>Pentapetalae</taxon>
        <taxon>rosids</taxon>
        <taxon>malvids</taxon>
        <taxon>Brassicales</taxon>
        <taxon>Brassicaceae</taxon>
        <taxon>Brassiceae</taxon>
        <taxon>Brassica</taxon>
    </lineage>
</organism>
<keyword evidence="1" id="KW-0472">Membrane</keyword>
<proteinExistence type="predicted"/>
<protein>
    <submittedName>
        <fullName evidence="2">BnaA09g09420D protein</fullName>
    </submittedName>
</protein>
<dbReference type="PaxDb" id="3708-A0A078GUZ5"/>
<evidence type="ECO:0000313" key="3">
    <source>
        <dbReference type="Proteomes" id="UP000028999"/>
    </source>
</evidence>
<gene>
    <name evidence="2" type="primary">BnaA09g09420D</name>
    <name evidence="2" type="ORF">GSBRNA2T00045015001</name>
</gene>
<dbReference type="Proteomes" id="UP000028999">
    <property type="component" value="Unassembled WGS sequence"/>
</dbReference>
<accession>A0A078GUZ5</accession>
<evidence type="ECO:0000313" key="2">
    <source>
        <dbReference type="EMBL" id="CDY30335.1"/>
    </source>
</evidence>